<dbReference type="KEGG" id="falb:HYN59_16100"/>
<sequence>MWLSSARISFSKDYIEIKYGVKKYTIGFSEITEAKIITRVTFGSCIMIVVPLLLPIILIADSRLRKETLLCCLIAFIAVLLLIVAVAKREKKSYLIIKRHKQSNFSFFIESRQEKQPMRCYPAYSLPEN</sequence>
<keyword evidence="1" id="KW-1133">Transmembrane helix</keyword>
<accession>A0A2S1R1E5</accession>
<proteinExistence type="predicted"/>
<evidence type="ECO:0000256" key="1">
    <source>
        <dbReference type="SAM" id="Phobius"/>
    </source>
</evidence>
<dbReference type="EMBL" id="CP029186">
    <property type="protein sequence ID" value="AWH86533.1"/>
    <property type="molecule type" value="Genomic_DNA"/>
</dbReference>
<dbReference type="RefSeq" id="WP_108779256.1">
    <property type="nucleotide sequence ID" value="NZ_CP029186.1"/>
</dbReference>
<feature type="transmembrane region" description="Helical" evidence="1">
    <location>
        <begin position="40"/>
        <end position="60"/>
    </location>
</feature>
<dbReference type="AlphaFoldDB" id="A0A2S1R1E5"/>
<feature type="transmembrane region" description="Helical" evidence="1">
    <location>
        <begin position="66"/>
        <end position="87"/>
    </location>
</feature>
<keyword evidence="1" id="KW-0472">Membrane</keyword>
<evidence type="ECO:0000313" key="3">
    <source>
        <dbReference type="Proteomes" id="UP000244929"/>
    </source>
</evidence>
<keyword evidence="3" id="KW-1185">Reference proteome</keyword>
<reference evidence="2 3" key="1">
    <citation type="submission" date="2018-04" db="EMBL/GenBank/DDBJ databases">
        <title>Genome sequencing of Flavobacterium sp. HYN0059.</title>
        <authorList>
            <person name="Yi H."/>
            <person name="Baek C."/>
        </authorList>
    </citation>
    <scope>NUCLEOTIDE SEQUENCE [LARGE SCALE GENOMIC DNA]</scope>
    <source>
        <strain evidence="2 3">HYN0059</strain>
    </source>
</reference>
<evidence type="ECO:0000313" key="2">
    <source>
        <dbReference type="EMBL" id="AWH86533.1"/>
    </source>
</evidence>
<organism evidence="2 3">
    <name type="scientific">Flavobacterium album</name>
    <dbReference type="NCBI Taxonomy" id="2175091"/>
    <lineage>
        <taxon>Bacteria</taxon>
        <taxon>Pseudomonadati</taxon>
        <taxon>Bacteroidota</taxon>
        <taxon>Flavobacteriia</taxon>
        <taxon>Flavobacteriales</taxon>
        <taxon>Flavobacteriaceae</taxon>
        <taxon>Flavobacterium</taxon>
    </lineage>
</organism>
<gene>
    <name evidence="2" type="ORF">HYN59_16100</name>
</gene>
<dbReference type="Proteomes" id="UP000244929">
    <property type="component" value="Chromosome"/>
</dbReference>
<protein>
    <submittedName>
        <fullName evidence="2">Uncharacterized protein</fullName>
    </submittedName>
</protein>
<keyword evidence="1" id="KW-0812">Transmembrane</keyword>
<name>A0A2S1R1E5_9FLAO</name>